<dbReference type="EMBL" id="BDQI01000050">
    <property type="protein sequence ID" value="GAX58331.1"/>
    <property type="molecule type" value="Genomic_DNA"/>
</dbReference>
<name>A0A250VW21_STROL</name>
<dbReference type="InterPro" id="IPR005119">
    <property type="entry name" value="LysR_subst-bd"/>
</dbReference>
<evidence type="ECO:0000256" key="2">
    <source>
        <dbReference type="ARBA" id="ARBA00023015"/>
    </source>
</evidence>
<keyword evidence="2" id="KW-0805">Transcription regulation</keyword>
<organism evidence="6 7">
    <name type="scientific">Streptomyces olivochromogenes</name>
    <dbReference type="NCBI Taxonomy" id="1963"/>
    <lineage>
        <taxon>Bacteria</taxon>
        <taxon>Bacillati</taxon>
        <taxon>Actinomycetota</taxon>
        <taxon>Actinomycetes</taxon>
        <taxon>Kitasatosporales</taxon>
        <taxon>Streptomycetaceae</taxon>
        <taxon>Streptomyces</taxon>
    </lineage>
</organism>
<reference evidence="7" key="1">
    <citation type="submission" date="2017-05" db="EMBL/GenBank/DDBJ databases">
        <title>Streptomyces olivochromogenes NBRC 3561 whole genome shotgun sequence.</title>
        <authorList>
            <person name="Dohra H."/>
            <person name="Kodani S."/>
        </authorList>
    </citation>
    <scope>NUCLEOTIDE SEQUENCE [LARGE SCALE GENOMIC DNA]</scope>
    <source>
        <strain evidence="7">NBRC 3561</strain>
    </source>
</reference>
<dbReference type="PANTHER" id="PTHR30346:SF28">
    <property type="entry name" value="HTH-TYPE TRANSCRIPTIONAL REGULATOR CYNR"/>
    <property type="match status" value="1"/>
</dbReference>
<keyword evidence="7" id="KW-1185">Reference proteome</keyword>
<dbReference type="GO" id="GO:0003677">
    <property type="term" value="F:DNA binding"/>
    <property type="evidence" value="ECO:0007669"/>
    <property type="project" value="UniProtKB-KW"/>
</dbReference>
<dbReference type="PANTHER" id="PTHR30346">
    <property type="entry name" value="TRANSCRIPTIONAL DUAL REGULATOR HCAR-RELATED"/>
    <property type="match status" value="1"/>
</dbReference>
<comment type="similarity">
    <text evidence="1">Belongs to the LysR transcriptional regulatory family.</text>
</comment>
<gene>
    <name evidence="6" type="ORF">SO3561_09904</name>
</gene>
<feature type="domain" description="LysR substrate-binding" evidence="5">
    <location>
        <begin position="50"/>
        <end position="145"/>
    </location>
</feature>
<evidence type="ECO:0000256" key="1">
    <source>
        <dbReference type="ARBA" id="ARBA00009437"/>
    </source>
</evidence>
<dbReference type="STRING" id="1963.AQJ27_49495"/>
<evidence type="ECO:0000313" key="6">
    <source>
        <dbReference type="EMBL" id="GAX58331.1"/>
    </source>
</evidence>
<dbReference type="GO" id="GO:0003700">
    <property type="term" value="F:DNA-binding transcription factor activity"/>
    <property type="evidence" value="ECO:0007669"/>
    <property type="project" value="TreeGrafter"/>
</dbReference>
<dbReference type="Pfam" id="PF03466">
    <property type="entry name" value="LysR_substrate"/>
    <property type="match status" value="1"/>
</dbReference>
<sequence length="166" mass="17700">MATVLRSLAPEPGPLVLREGLLEARHGLRCQAAQALLVPADGRHLGDHSPADHPLAAEPSVAVDELEDDTCLFVDGGCARFVRQAYQRAGAPFRPTHRVSELPTLVTMVRAGVGVSVVPALVRAMLTLEAVFVPLRPQLTRALVLTGAPAHPWPPRRRSCTAGVCT</sequence>
<dbReference type="RefSeq" id="WP_067385365.1">
    <property type="nucleotide sequence ID" value="NZ_BDQI01000050.1"/>
</dbReference>
<keyword evidence="3" id="KW-0238">DNA-binding</keyword>
<dbReference type="Proteomes" id="UP000217446">
    <property type="component" value="Unassembled WGS sequence"/>
</dbReference>
<dbReference type="Gene3D" id="3.40.190.10">
    <property type="entry name" value="Periplasmic binding protein-like II"/>
    <property type="match status" value="1"/>
</dbReference>
<protein>
    <submittedName>
        <fullName evidence="6">LysR family transcriptional regulator</fullName>
    </submittedName>
</protein>
<accession>A0A250VW21</accession>
<comment type="caution">
    <text evidence="6">The sequence shown here is derived from an EMBL/GenBank/DDBJ whole genome shotgun (WGS) entry which is preliminary data.</text>
</comment>
<proteinExistence type="inferred from homology"/>
<dbReference type="AlphaFoldDB" id="A0A250VW21"/>
<evidence type="ECO:0000256" key="3">
    <source>
        <dbReference type="ARBA" id="ARBA00023125"/>
    </source>
</evidence>
<evidence type="ECO:0000313" key="7">
    <source>
        <dbReference type="Proteomes" id="UP000217446"/>
    </source>
</evidence>
<keyword evidence="4" id="KW-0804">Transcription</keyword>
<evidence type="ECO:0000256" key="4">
    <source>
        <dbReference type="ARBA" id="ARBA00023163"/>
    </source>
</evidence>
<evidence type="ECO:0000259" key="5">
    <source>
        <dbReference type="Pfam" id="PF03466"/>
    </source>
</evidence>
<dbReference type="SUPFAM" id="SSF53850">
    <property type="entry name" value="Periplasmic binding protein-like II"/>
    <property type="match status" value="1"/>
</dbReference>
<dbReference type="GO" id="GO:0032993">
    <property type="term" value="C:protein-DNA complex"/>
    <property type="evidence" value="ECO:0007669"/>
    <property type="project" value="TreeGrafter"/>
</dbReference>